<dbReference type="Gene3D" id="1.10.1200.10">
    <property type="entry name" value="ACP-like"/>
    <property type="match status" value="2"/>
</dbReference>
<dbReference type="InterPro" id="IPR030918">
    <property type="entry name" value="PT_fungal_PKS"/>
</dbReference>
<feature type="region of interest" description="Disordered" evidence="8">
    <location>
        <begin position="1692"/>
        <end position="1716"/>
    </location>
</feature>
<evidence type="ECO:0000259" key="10">
    <source>
        <dbReference type="PROSITE" id="PS52004"/>
    </source>
</evidence>
<dbReference type="InterPro" id="IPR014031">
    <property type="entry name" value="Ketoacyl_synth_C"/>
</dbReference>
<dbReference type="NCBIfam" id="TIGR04532">
    <property type="entry name" value="PT_fungal_PKS"/>
    <property type="match status" value="1"/>
</dbReference>
<dbReference type="Gene3D" id="3.10.129.110">
    <property type="entry name" value="Polyketide synthase dehydratase"/>
    <property type="match status" value="1"/>
</dbReference>
<feature type="region of interest" description="Disordered" evidence="8">
    <location>
        <begin position="1631"/>
        <end position="1672"/>
    </location>
</feature>
<name>M2N8F6_BAUPA</name>
<sequence>MSPSAHVFLFGDQTYDFVPDLRKLLAIKTKPVLNAFFEQAHYVIRAQAQQWLGPVKAEKARSASLADLLQKYTEGHLSPAFQVALHSLTQLGAVIRHVLFYDEPGRLYPTQGSTYLVGLCTGALAAAAIASSGSLSELLPAAVHTVQLALRLGLHAIDVRDRIYSSVSSEQEPWSVLYFGVDEPAAAAALEKFSREKALTISGPPSTLKLLRKDVFFGNCKSKPIPIYLPAHVSHLYSMEDVRIIMSSTNLSQFQDFNVKLPVISGATGVFAWGGGLTALLEKALCECLLEPIRWDKVVANFSSLVSSSGTSTIVISPIATNLEQNMSAALKEIANVSVERLEALHEHPLQQLPQSRAKLAIVGMSGRFPEAPSPADFWDLLYQGLDVCKEVPVQRWNWKTHVTADGKGHNLAGCKWGCWLDYADQFDPRFFSISPKEAPQIDPAQRMALMTTYEALEQSGFVADKTASSQRTRVGVFHGITSNDYLECNSGQFIDTYFITGGNRAFVPGRINFCFEFCGPSYSNDTACSSSLAAIHLACNSLWRGDCDTAVAGGTNMCINPDGHTGLDKGFFLSRTGNCKPFDDKADGYCRGEAVATVIIKRLDDAIAENDPILGVILDTKTNHSSLSDSMTRPHVGAQADNMKSVLASATVNASDVSYVEMHGTGTQVGDAVEMESVLKVFAPDEQQRTPENPLYVGTVKANIGHGEGVSGITSLTKVLLMLKNNMIPPHCGIKPGSKINRTYPDLGARNVHIAFKPTPWERRGGPRRALINNFSAAGGNTALLLEEAPPREVASEDDPRTSHVLTVSGHVAASLKNNAKLLLQYLQQHTGTLELAQLSYTLTARRQHHIHRISITGATVQEISDRLSAAIERGDGSNRPKSKPKMLFAFTGQGAMWVAVGKQLHDAFPSFRSSLYAYDRMAQALGLSSFLPLLVDCNADVESSPAVTVQLATTALQMALADLLRSFGMSPVAVTGHSLGMYAALYTSGVLTASDAIYLVGKRAELFQQSCARGTHAMLAIKASESTVNSQLTGQQFEIACANGPQDTVISGKSDCIAKAQAALTSNGIKSTMLKVPYAFHSAQVDPILKPFSIIASGVTFRKPTITVLDPLTGAVVDKEGVFSATYLQRHCRETVDMVSALQAGLKSGIVDVKSCISIEIGPHPVVCGMIRNTLGADLRSMAVLERSRDVWPNLTNLLGSLYGSGAELDWTVYHQAFKSAHKVLELPAYAWDLKSYWIAYENDWCIHKPFALQNVSNTDNKKAAALPPPAHEPVKVEAPSKETALKLPPAPPAPLTSTVHSLSEETIEADSIRIVVEGDLGREDLRELARGHVVNDVPFTTPSWFADIAYTVGTYTVARLCPNRDVIVNVGDLAGDKVLVPTGRAGQNLRLTFTASFERGQPQTITQGKFVFNAVDAKGRSTTRYGFGVIRFADRTLYRQVTTKLPDYLNSIKRLRFGAEQGELCQYNKRSGYRLMSKIAGFGADYKLLDDVVVDESSIEATCFVNFATIATKGNFAAHPGGVDAFTQLAGFCVNARECVDLDNECFISHGWNGLELYAPLTYDCKYELYVRMSADGTDWFKGDTAVLHDGKLVAFFKEVIVHRMPRKFRSAVTDAFATGSKGKAPVANAAKPAANKPAVRPETHYPGHLPTESGAPKHAAGKIAPSSVSETSQPVAVAAAANAQAAETVARQGTAPKTPSQPKIPKASGLSAKTSKSIDDVLNIVSEESGVAKEELTDDSNFADMGVDSLCSMVIGSRLREELLLELGAEFSIFVDCPTVRSLKAFLIELNGEQMDEAEAANAEEPGLVEPAVPEHVEENSVRFTEPPVAESVPLAKTAAHTQDSIIHHATPDAPASNITVTANVGPARALESKNALQVSTSAPVVNEALDIVAQESGIAKEDLSDDSVFADIGVDSLCSMVIQSRLREELAIDLDPDFSIFVNCPTVADLKAFLSEGAPGVSGDSSDSAEDSGASTVITPPEEGPTPDWSASDECRSTTSVILQGIPKLANKTLFLMPDGSGSATSYITIPKLGDDIAVVGLNCPYIRDPEELKCTPTAMVRSFCNEIKRRQPTGPYHVGGWSAGGGFAFACAYMLTSEGHAVDSLIIIDSPIPSKLGTLPAEFYEYCGKLGLFGTGHPPTYLIPHFLRVMEAMLPYQARPVRAPKMPTVGLVWATETVMDGPNPPVVAKSHFMLQKRQNFGPDGWETLLPGADFIIEKVEGANHFTMMVSQAAQVF</sequence>
<feature type="region of interest" description="C-terminal hotdog fold" evidence="7">
    <location>
        <begin position="1467"/>
        <end position="1614"/>
    </location>
</feature>
<evidence type="ECO:0000313" key="13">
    <source>
        <dbReference type="Proteomes" id="UP000011761"/>
    </source>
</evidence>
<dbReference type="Pfam" id="PF22621">
    <property type="entry name" value="CurL-like_PKS_C"/>
    <property type="match status" value="1"/>
</dbReference>
<feature type="compositionally biased region" description="Low complexity" evidence="8">
    <location>
        <begin position="1631"/>
        <end position="1642"/>
    </location>
</feature>
<dbReference type="Pfam" id="PF00975">
    <property type="entry name" value="Thioesterase"/>
    <property type="match status" value="1"/>
</dbReference>
<dbReference type="InterPro" id="IPR016035">
    <property type="entry name" value="Acyl_Trfase/lysoPLipase"/>
</dbReference>
<keyword evidence="5" id="KW-0677">Repeat</keyword>
<evidence type="ECO:0000256" key="6">
    <source>
        <dbReference type="ARBA" id="ARBA00023268"/>
    </source>
</evidence>
<dbReference type="InterPro" id="IPR014030">
    <property type="entry name" value="Ketoacyl_synth_N"/>
</dbReference>
<evidence type="ECO:0008006" key="14">
    <source>
        <dbReference type="Google" id="ProtNLM"/>
    </source>
</evidence>
<evidence type="ECO:0000256" key="2">
    <source>
        <dbReference type="ARBA" id="ARBA00022450"/>
    </source>
</evidence>
<dbReference type="InterPro" id="IPR049551">
    <property type="entry name" value="PKS_DH_C"/>
</dbReference>
<feature type="domain" description="Carrier" evidence="9">
    <location>
        <begin position="1716"/>
        <end position="1795"/>
    </location>
</feature>
<dbReference type="InterPro" id="IPR049900">
    <property type="entry name" value="PKS_mFAS_DH"/>
</dbReference>
<dbReference type="Pfam" id="PF14765">
    <property type="entry name" value="PS-DH"/>
    <property type="match status" value="1"/>
</dbReference>
<comment type="cofactor">
    <cofactor evidence="1">
        <name>pantetheine 4'-phosphate</name>
        <dbReference type="ChEBI" id="CHEBI:47942"/>
    </cofactor>
</comment>
<evidence type="ECO:0000313" key="12">
    <source>
        <dbReference type="EMBL" id="EMD00429.1"/>
    </source>
</evidence>
<dbReference type="Gene3D" id="3.40.47.10">
    <property type="match status" value="1"/>
</dbReference>
<keyword evidence="13" id="KW-1185">Reference proteome</keyword>
<dbReference type="GO" id="GO:0004312">
    <property type="term" value="F:fatty acid synthase activity"/>
    <property type="evidence" value="ECO:0007669"/>
    <property type="project" value="TreeGrafter"/>
</dbReference>
<dbReference type="InterPro" id="IPR036736">
    <property type="entry name" value="ACP-like_sf"/>
</dbReference>
<dbReference type="SUPFAM" id="SSF55048">
    <property type="entry name" value="Probable ACP-binding domain of malonyl-CoA ACP transacylase"/>
    <property type="match status" value="1"/>
</dbReference>
<dbReference type="Gene3D" id="3.30.70.3290">
    <property type="match status" value="1"/>
</dbReference>
<dbReference type="InterPro" id="IPR016036">
    <property type="entry name" value="Malonyl_transacylase_ACP-bd"/>
</dbReference>
<dbReference type="InterPro" id="IPR032088">
    <property type="entry name" value="SAT"/>
</dbReference>
<feature type="region of interest" description="Disordered" evidence="8">
    <location>
        <begin position="1964"/>
        <end position="1997"/>
    </location>
</feature>
<dbReference type="Pfam" id="PF02801">
    <property type="entry name" value="Ketoacyl-synt_C"/>
    <property type="match status" value="1"/>
</dbReference>
<dbReference type="InterPro" id="IPR042104">
    <property type="entry name" value="PKS_dehydratase_sf"/>
</dbReference>
<dbReference type="Pfam" id="PF00550">
    <property type="entry name" value="PP-binding"/>
    <property type="match status" value="2"/>
</dbReference>
<dbReference type="CDD" id="cd00833">
    <property type="entry name" value="PKS"/>
    <property type="match status" value="1"/>
</dbReference>
<evidence type="ECO:0000256" key="3">
    <source>
        <dbReference type="ARBA" id="ARBA00022553"/>
    </source>
</evidence>
<dbReference type="KEGG" id="bcom:BAUCODRAFT_62024"/>
<dbReference type="SMART" id="SM00825">
    <property type="entry name" value="PKS_KS"/>
    <property type="match status" value="1"/>
</dbReference>
<dbReference type="InterPro" id="IPR029058">
    <property type="entry name" value="AB_hydrolase_fold"/>
</dbReference>
<dbReference type="SMART" id="SM00823">
    <property type="entry name" value="PKS_PP"/>
    <property type="match status" value="2"/>
</dbReference>
<dbReference type="GO" id="GO:0006633">
    <property type="term" value="P:fatty acid biosynthetic process"/>
    <property type="evidence" value="ECO:0007669"/>
    <property type="project" value="TreeGrafter"/>
</dbReference>
<gene>
    <name evidence="12" type="ORF">BAUCODRAFT_62024</name>
</gene>
<dbReference type="SUPFAM" id="SSF53901">
    <property type="entry name" value="Thiolase-like"/>
    <property type="match status" value="1"/>
</dbReference>
<dbReference type="OMA" id="KWGCWLD"/>
<dbReference type="SUPFAM" id="SSF52151">
    <property type="entry name" value="FabD/lysophospholipase-like"/>
    <property type="match status" value="1"/>
</dbReference>
<dbReference type="InterPro" id="IPR014043">
    <property type="entry name" value="Acyl_transferase_dom"/>
</dbReference>
<dbReference type="OrthoDB" id="329835at2759"/>
<dbReference type="SMART" id="SM00827">
    <property type="entry name" value="PKS_AT"/>
    <property type="match status" value="1"/>
</dbReference>
<dbReference type="EMBL" id="KB445550">
    <property type="protein sequence ID" value="EMD00429.1"/>
    <property type="molecule type" value="Genomic_DNA"/>
</dbReference>
<proteinExistence type="predicted"/>
<dbReference type="FunFam" id="1.10.1200.10:FF:000011">
    <property type="entry name" value="Sterigmatocystin biosynthesis polyketide synthase"/>
    <property type="match status" value="2"/>
</dbReference>
<feature type="compositionally biased region" description="Low complexity" evidence="8">
    <location>
        <begin position="1967"/>
        <end position="1980"/>
    </location>
</feature>
<dbReference type="PANTHER" id="PTHR43775">
    <property type="entry name" value="FATTY ACID SYNTHASE"/>
    <property type="match status" value="1"/>
</dbReference>
<feature type="domain" description="Carrier" evidence="9">
    <location>
        <begin position="1884"/>
        <end position="1963"/>
    </location>
</feature>
<feature type="domain" description="Ketosynthase family 3 (KS3)" evidence="10">
    <location>
        <begin position="357"/>
        <end position="789"/>
    </location>
</feature>
<dbReference type="InterPro" id="IPR020806">
    <property type="entry name" value="PKS_PP-bd"/>
</dbReference>
<feature type="active site" description="Proton acceptor; for dehydratase activity" evidence="7">
    <location>
        <position position="1335"/>
    </location>
</feature>
<evidence type="ECO:0000256" key="8">
    <source>
        <dbReference type="SAM" id="MobiDB-lite"/>
    </source>
</evidence>
<feature type="domain" description="PKS/mFAS DH" evidence="11">
    <location>
        <begin position="1303"/>
        <end position="1614"/>
    </location>
</feature>
<dbReference type="Gene3D" id="3.40.50.1820">
    <property type="entry name" value="alpha/beta hydrolase"/>
    <property type="match status" value="1"/>
</dbReference>
<dbReference type="RefSeq" id="XP_007671613.1">
    <property type="nucleotide sequence ID" value="XM_007673423.1"/>
</dbReference>
<keyword evidence="6" id="KW-0511">Multifunctional enzyme</keyword>
<dbReference type="PANTHER" id="PTHR43775:SF40">
    <property type="entry name" value="NORSOLORINIC ACID SYNTHASE STCA"/>
    <property type="match status" value="1"/>
</dbReference>
<keyword evidence="4" id="KW-0808">Transferase</keyword>
<organism evidence="12 13">
    <name type="scientific">Baudoinia panamericana (strain UAMH 10762)</name>
    <name type="common">Angels' share fungus</name>
    <name type="synonym">Baudoinia compniacensis (strain UAMH 10762)</name>
    <dbReference type="NCBI Taxonomy" id="717646"/>
    <lineage>
        <taxon>Eukaryota</taxon>
        <taxon>Fungi</taxon>
        <taxon>Dikarya</taxon>
        <taxon>Ascomycota</taxon>
        <taxon>Pezizomycotina</taxon>
        <taxon>Dothideomycetes</taxon>
        <taxon>Dothideomycetidae</taxon>
        <taxon>Mycosphaerellales</taxon>
        <taxon>Teratosphaeriaceae</taxon>
        <taxon>Baudoinia</taxon>
    </lineage>
</organism>
<dbReference type="Pfam" id="PF16073">
    <property type="entry name" value="SAT"/>
    <property type="match status" value="1"/>
</dbReference>
<dbReference type="PROSITE" id="PS50075">
    <property type="entry name" value="CARRIER"/>
    <property type="match status" value="2"/>
</dbReference>
<evidence type="ECO:0000256" key="7">
    <source>
        <dbReference type="PROSITE-ProRule" id="PRU01363"/>
    </source>
</evidence>
<feature type="region of interest" description="N-terminal hotdog fold" evidence="7">
    <location>
        <begin position="1303"/>
        <end position="1440"/>
    </location>
</feature>
<dbReference type="PROSITE" id="PS52004">
    <property type="entry name" value="KS3_2"/>
    <property type="match status" value="1"/>
</dbReference>
<dbReference type="GO" id="GO:0031177">
    <property type="term" value="F:phosphopantetheine binding"/>
    <property type="evidence" value="ECO:0007669"/>
    <property type="project" value="InterPro"/>
</dbReference>
<dbReference type="InterPro" id="IPR050091">
    <property type="entry name" value="PKS_NRPS_Biosynth_Enz"/>
</dbReference>
<dbReference type="SUPFAM" id="SSF53474">
    <property type="entry name" value="alpha/beta-Hydrolases"/>
    <property type="match status" value="1"/>
</dbReference>
<dbReference type="Proteomes" id="UP000011761">
    <property type="component" value="Unassembled WGS sequence"/>
</dbReference>
<dbReference type="FunFam" id="3.40.50.1820:FF:000116">
    <property type="entry name" value="Sterigmatocystin biosynthesis polyketide synthase"/>
    <property type="match status" value="1"/>
</dbReference>
<dbReference type="GO" id="GO:0044550">
    <property type="term" value="P:secondary metabolite biosynthetic process"/>
    <property type="evidence" value="ECO:0007669"/>
    <property type="project" value="TreeGrafter"/>
</dbReference>
<protein>
    <recommendedName>
        <fullName evidence="14">Polyketide synthase</fullName>
    </recommendedName>
</protein>
<keyword evidence="3" id="KW-0597">Phosphoprotein</keyword>
<dbReference type="Gene3D" id="3.40.366.10">
    <property type="entry name" value="Malonyl-Coenzyme A Acyl Carrier Protein, domain 2"/>
    <property type="match status" value="2"/>
</dbReference>
<dbReference type="STRING" id="717646.M2N8F6"/>
<dbReference type="InterPro" id="IPR001031">
    <property type="entry name" value="Thioesterase"/>
</dbReference>
<feature type="active site" description="Proton donor; for dehydratase activity" evidence="7">
    <location>
        <position position="1527"/>
    </location>
</feature>
<evidence type="ECO:0000259" key="9">
    <source>
        <dbReference type="PROSITE" id="PS50075"/>
    </source>
</evidence>
<dbReference type="Pfam" id="PF00698">
    <property type="entry name" value="Acyl_transf_1"/>
    <property type="match status" value="1"/>
</dbReference>
<keyword evidence="2" id="KW-0596">Phosphopantetheine</keyword>
<dbReference type="eggNOG" id="KOG1202">
    <property type="taxonomic scope" value="Eukaryota"/>
</dbReference>
<evidence type="ECO:0000256" key="4">
    <source>
        <dbReference type="ARBA" id="ARBA00022679"/>
    </source>
</evidence>
<accession>M2N8F6</accession>
<dbReference type="HOGENOM" id="CLU_000022_6_0_1"/>
<dbReference type="InterPro" id="IPR001227">
    <property type="entry name" value="Ac_transferase_dom_sf"/>
</dbReference>
<reference evidence="12 13" key="1">
    <citation type="journal article" date="2012" name="PLoS Pathog.">
        <title>Diverse lifestyles and strategies of plant pathogenesis encoded in the genomes of eighteen Dothideomycetes fungi.</title>
        <authorList>
            <person name="Ohm R.A."/>
            <person name="Feau N."/>
            <person name="Henrissat B."/>
            <person name="Schoch C.L."/>
            <person name="Horwitz B.A."/>
            <person name="Barry K.W."/>
            <person name="Condon B.J."/>
            <person name="Copeland A.C."/>
            <person name="Dhillon B."/>
            <person name="Glaser F."/>
            <person name="Hesse C.N."/>
            <person name="Kosti I."/>
            <person name="LaButti K."/>
            <person name="Lindquist E.A."/>
            <person name="Lucas S."/>
            <person name="Salamov A.A."/>
            <person name="Bradshaw R.E."/>
            <person name="Ciuffetti L."/>
            <person name="Hamelin R.C."/>
            <person name="Kema G.H.J."/>
            <person name="Lawrence C."/>
            <person name="Scott J.A."/>
            <person name="Spatafora J.W."/>
            <person name="Turgeon B.G."/>
            <person name="de Wit P.J.G.M."/>
            <person name="Zhong S."/>
            <person name="Goodwin S.B."/>
            <person name="Grigoriev I.V."/>
        </authorList>
    </citation>
    <scope>NUCLEOTIDE SEQUENCE [LARGE SCALE GENOMIC DNA]</scope>
    <source>
        <strain evidence="12 13">UAMH 10762</strain>
    </source>
</reference>
<dbReference type="Pfam" id="PF00109">
    <property type="entry name" value="ketoacyl-synt"/>
    <property type="match status" value="1"/>
</dbReference>
<dbReference type="InterPro" id="IPR020841">
    <property type="entry name" value="PKS_Beta-ketoAc_synthase_dom"/>
</dbReference>
<evidence type="ECO:0000256" key="5">
    <source>
        <dbReference type="ARBA" id="ARBA00022737"/>
    </source>
</evidence>
<dbReference type="InterPro" id="IPR016039">
    <property type="entry name" value="Thiolase-like"/>
</dbReference>
<dbReference type="InterPro" id="IPR009081">
    <property type="entry name" value="PP-bd_ACP"/>
</dbReference>
<dbReference type="GeneID" id="19115961"/>
<dbReference type="SUPFAM" id="SSF47336">
    <property type="entry name" value="ACP-like"/>
    <property type="match status" value="2"/>
</dbReference>
<evidence type="ECO:0000256" key="1">
    <source>
        <dbReference type="ARBA" id="ARBA00001957"/>
    </source>
</evidence>
<evidence type="ECO:0000259" key="11">
    <source>
        <dbReference type="PROSITE" id="PS52019"/>
    </source>
</evidence>
<dbReference type="PROSITE" id="PS52019">
    <property type="entry name" value="PKS_MFAS_DH"/>
    <property type="match status" value="1"/>
</dbReference>